<dbReference type="PANTHER" id="PTHR11203">
    <property type="entry name" value="CLEAVAGE AND POLYADENYLATION SPECIFICITY FACTOR FAMILY MEMBER"/>
    <property type="match status" value="1"/>
</dbReference>
<dbReference type="Pfam" id="PF10996">
    <property type="entry name" value="Beta-Casp"/>
    <property type="match status" value="1"/>
</dbReference>
<dbReference type="Gene3D" id="3.40.50.10890">
    <property type="match status" value="1"/>
</dbReference>
<dbReference type="RefSeq" id="WP_078829921.1">
    <property type="nucleotide sequence ID" value="NZ_FUWH01000001.1"/>
</dbReference>
<evidence type="ECO:0000259" key="3">
    <source>
        <dbReference type="SMART" id="SM01027"/>
    </source>
</evidence>
<feature type="domain" description="Metallo-beta-lactamase" evidence="2">
    <location>
        <begin position="13"/>
        <end position="236"/>
    </location>
</feature>
<dbReference type="GO" id="GO:0004521">
    <property type="term" value="F:RNA endonuclease activity"/>
    <property type="evidence" value="ECO:0007669"/>
    <property type="project" value="TreeGrafter"/>
</dbReference>
<dbReference type="InterPro" id="IPR050698">
    <property type="entry name" value="MBL"/>
</dbReference>
<evidence type="ECO:0000313" key="4">
    <source>
        <dbReference type="EMBL" id="SJZ39706.1"/>
    </source>
</evidence>
<dbReference type="Gene3D" id="3.60.15.10">
    <property type="entry name" value="Ribonuclease Z/Hydroxyacylglutathione hydrolase-like"/>
    <property type="match status" value="1"/>
</dbReference>
<dbReference type="Proteomes" id="UP000190888">
    <property type="component" value="Unassembled WGS sequence"/>
</dbReference>
<dbReference type="SMART" id="SM01027">
    <property type="entry name" value="Beta-Casp"/>
    <property type="match status" value="1"/>
</dbReference>
<accession>A0A1T4KBE0</accession>
<dbReference type="SUPFAM" id="SSF56281">
    <property type="entry name" value="Metallo-hydrolase/oxidoreductase"/>
    <property type="match status" value="1"/>
</dbReference>
<dbReference type="Pfam" id="PF00753">
    <property type="entry name" value="Lactamase_B"/>
    <property type="match status" value="1"/>
</dbReference>
<keyword evidence="1" id="KW-0378">Hydrolase</keyword>
<evidence type="ECO:0000256" key="1">
    <source>
        <dbReference type="ARBA" id="ARBA00022801"/>
    </source>
</evidence>
<dbReference type="STRING" id="413434.SAMN04488132_101591"/>
<feature type="domain" description="Beta-Casp" evidence="3">
    <location>
        <begin position="255"/>
        <end position="380"/>
    </location>
</feature>
<proteinExistence type="predicted"/>
<evidence type="ECO:0000259" key="2">
    <source>
        <dbReference type="SMART" id="SM00849"/>
    </source>
</evidence>
<dbReference type="GO" id="GO:0016787">
    <property type="term" value="F:hydrolase activity"/>
    <property type="evidence" value="ECO:0007669"/>
    <property type="project" value="UniProtKB-KW"/>
</dbReference>
<dbReference type="InterPro" id="IPR001279">
    <property type="entry name" value="Metallo-B-lactamas"/>
</dbReference>
<evidence type="ECO:0000313" key="5">
    <source>
        <dbReference type="Proteomes" id="UP000190888"/>
    </source>
</evidence>
<dbReference type="EMBL" id="FUWH01000001">
    <property type="protein sequence ID" value="SJZ39706.1"/>
    <property type="molecule type" value="Genomic_DNA"/>
</dbReference>
<dbReference type="Pfam" id="PF07521">
    <property type="entry name" value="RMMBL"/>
    <property type="match status" value="1"/>
</dbReference>
<dbReference type="PANTHER" id="PTHR11203:SF37">
    <property type="entry name" value="INTEGRATOR COMPLEX SUBUNIT 11"/>
    <property type="match status" value="1"/>
</dbReference>
<dbReference type="InterPro" id="IPR036866">
    <property type="entry name" value="RibonucZ/Hydroxyglut_hydro"/>
</dbReference>
<dbReference type="SMART" id="SM00849">
    <property type="entry name" value="Lactamase_B"/>
    <property type="match status" value="1"/>
</dbReference>
<reference evidence="4 5" key="1">
    <citation type="submission" date="2017-02" db="EMBL/GenBank/DDBJ databases">
        <authorList>
            <person name="Peterson S.W."/>
        </authorList>
    </citation>
    <scope>NUCLEOTIDE SEQUENCE [LARGE SCALE GENOMIC DNA]</scope>
    <source>
        <strain evidence="4 5">DSM 22335</strain>
    </source>
</reference>
<dbReference type="OrthoDB" id="9803916at2"/>
<gene>
    <name evidence="4" type="ORF">SAMN04488132_101591</name>
</gene>
<sequence length="467" mass="52421">MKIAFHGAARTVTGSKHLITLKNGIKILLDCGMFQGMGKDTLTLNSSFGFDPMSVDFLVLSHAHIDHSGLIPKLVKDGFQGKIFATPATKELAEILLEDSATIQRDDTRFINKRRAKQGLPPYEPLYDLEDAADASALFEPVHYGEWKTITPGVELLYTDAGHIIGSAAVHLRIKEDGKETSITFSGDVGRYNDVILRSPEVFPQADYIILESTYGNKLHDDVKGTPDTLLQWITHTCLEKKGKLIIPAFSVGRTQELLYALNQLELEHRLPAIPIYVDSPLSREATEMLKKYPQYFNRRIRKVMETDSDPFDFKGLKFIKTVDESKYLNELPQPCIIISASGMADAGRVKHHIMNNISDQKNTILMVGYCEPHSLGGRLMNGEKVVKIFGEFYNVVAEVGQMRSMSAHGDYDDLCQFIACQLPGEVKTLFLVHGEYDVQQDFASRLRRKGFKEVVIPAMHEEVELL</sequence>
<organism evidence="4 5">
    <name type="scientific">Sediminibacterium ginsengisoli</name>
    <dbReference type="NCBI Taxonomy" id="413434"/>
    <lineage>
        <taxon>Bacteria</taxon>
        <taxon>Pseudomonadati</taxon>
        <taxon>Bacteroidota</taxon>
        <taxon>Chitinophagia</taxon>
        <taxon>Chitinophagales</taxon>
        <taxon>Chitinophagaceae</taxon>
        <taxon>Sediminibacterium</taxon>
    </lineage>
</organism>
<dbReference type="AlphaFoldDB" id="A0A1T4KBE0"/>
<keyword evidence="5" id="KW-1185">Reference proteome</keyword>
<dbReference type="CDD" id="cd16295">
    <property type="entry name" value="TTHA0252-CPSF-like_MBL-fold"/>
    <property type="match status" value="1"/>
</dbReference>
<dbReference type="InterPro" id="IPR022712">
    <property type="entry name" value="Beta_Casp"/>
</dbReference>
<dbReference type="InterPro" id="IPR011108">
    <property type="entry name" value="RMMBL"/>
</dbReference>
<name>A0A1T4KBE0_9BACT</name>
<protein>
    <submittedName>
        <fullName evidence="4">Metallo-beta-lactamase family protein</fullName>
    </submittedName>
</protein>